<evidence type="ECO:0008006" key="3">
    <source>
        <dbReference type="Google" id="ProtNLM"/>
    </source>
</evidence>
<dbReference type="RefSeq" id="WP_340359175.1">
    <property type="nucleotide sequence ID" value="NZ_JBBKZU010000010.1"/>
</dbReference>
<keyword evidence="2" id="KW-1185">Reference proteome</keyword>
<dbReference type="EMBL" id="JBBKZU010000010">
    <property type="protein sequence ID" value="MEJ8813956.1"/>
    <property type="molecule type" value="Genomic_DNA"/>
</dbReference>
<comment type="caution">
    <text evidence="1">The sequence shown here is derived from an EMBL/GenBank/DDBJ whole genome shotgun (WGS) entry which is preliminary data.</text>
</comment>
<accession>A0ABU8VKG0</accession>
<protein>
    <recommendedName>
        <fullName evidence="3">Secreted protein</fullName>
    </recommendedName>
</protein>
<gene>
    <name evidence="1" type="ORF">WKW77_22910</name>
</gene>
<sequence length="128" mass="13647">MKRRFEIESLLTAVAIAVPLTTNAEPAAALSPEQQEADYRVIAARCGTPAYEKAFFKQSKAVVAAGLVSRTRPPAEVEKTVTALRRSPFVLVAAPADCAAQLKQLDALRSTRNALLKSSPGARKAAAR</sequence>
<evidence type="ECO:0000313" key="1">
    <source>
        <dbReference type="EMBL" id="MEJ8813956.1"/>
    </source>
</evidence>
<dbReference type="Proteomes" id="UP001365846">
    <property type="component" value="Unassembled WGS sequence"/>
</dbReference>
<name>A0ABU8VKG0_9BURK</name>
<proteinExistence type="predicted"/>
<reference evidence="1 2" key="1">
    <citation type="submission" date="2024-03" db="EMBL/GenBank/DDBJ databases">
        <title>Novel species of the genus Variovorax.</title>
        <authorList>
            <person name="Liu Q."/>
            <person name="Xin Y.-H."/>
        </authorList>
    </citation>
    <scope>NUCLEOTIDE SEQUENCE [LARGE SCALE GENOMIC DNA]</scope>
    <source>
        <strain evidence="1 2">KACC 18899</strain>
    </source>
</reference>
<organism evidence="1 2">
    <name type="scientific">Variovorax ureilyticus</name>
    <dbReference type="NCBI Taxonomy" id="1836198"/>
    <lineage>
        <taxon>Bacteria</taxon>
        <taxon>Pseudomonadati</taxon>
        <taxon>Pseudomonadota</taxon>
        <taxon>Betaproteobacteria</taxon>
        <taxon>Burkholderiales</taxon>
        <taxon>Comamonadaceae</taxon>
        <taxon>Variovorax</taxon>
    </lineage>
</organism>
<evidence type="ECO:0000313" key="2">
    <source>
        <dbReference type="Proteomes" id="UP001365846"/>
    </source>
</evidence>